<dbReference type="AlphaFoldDB" id="A0AAF0D287"/>
<evidence type="ECO:0000313" key="3">
    <source>
        <dbReference type="EMBL" id="WEU40307.1"/>
    </source>
</evidence>
<reference evidence="3" key="2">
    <citation type="journal article" date="2022" name="Nat. Microbiol.">
        <title>A closed Candidatus Odinarchaeum chromosome exposes Asgard archaeal viruses.</title>
        <authorList>
            <person name="Tamarit D."/>
            <person name="Caceres E.F."/>
            <person name="Krupovic M."/>
            <person name="Nijland R."/>
            <person name="Eme L."/>
            <person name="Robinson N.P."/>
            <person name="Ettema T.J.G."/>
        </authorList>
    </citation>
    <scope>NUCLEOTIDE SEQUENCE</scope>
    <source>
        <strain evidence="3">LCB_4</strain>
    </source>
</reference>
<dbReference type="FunFam" id="3.40.50.720:FF:000080">
    <property type="entry name" value="Thiazole biosynthesis adenylyltransferase ThiF"/>
    <property type="match status" value="1"/>
</dbReference>
<dbReference type="Gene3D" id="3.40.50.720">
    <property type="entry name" value="NAD(P)-binding Rossmann-like Domain"/>
    <property type="match status" value="1"/>
</dbReference>
<dbReference type="Pfam" id="PF00899">
    <property type="entry name" value="ThiF"/>
    <property type="match status" value="1"/>
</dbReference>
<gene>
    <name evidence="3" type="ORF">OdinLCB4_007515</name>
</gene>
<comment type="similarity">
    <text evidence="1">Belongs to the HesA/MoeB/ThiF family.</text>
</comment>
<dbReference type="InterPro" id="IPR000594">
    <property type="entry name" value="ThiF_NAD_FAD-bd"/>
</dbReference>
<dbReference type="PANTHER" id="PTHR10953">
    <property type="entry name" value="UBIQUITIN-ACTIVATING ENZYME E1"/>
    <property type="match status" value="1"/>
</dbReference>
<accession>A0AAF0D287</accession>
<dbReference type="PANTHER" id="PTHR10953:SF102">
    <property type="entry name" value="ADENYLYLTRANSFERASE AND SULFURTRANSFERASE MOCS3"/>
    <property type="match status" value="1"/>
</dbReference>
<sequence>MFTDEELERYSRQLVLPRIGREGQLKLKNSRVCIIGVGGLGWLTSLQLAAMGVGYLRLVDRDIVELSNLQRQLLFEVDDINKSKSETAARRIKRVNPNIHVDPLMVSINLDNVHDIIRGFDVVVDCLDNFKARMILNYACVKAGEPLVYASAIRLYGAVHTVIPGVSACLECLYGDVESLEAESCAEAGVLPTILGAVSSMASQEVLNILLNGEPALSKSMLVMDFESCEFDKIFLERNPNCRICGVNRVDLKPTGEIPVERLCTEGSYMISPLKPVRLDLKKLEDQIRLKYQVYKTTPVFIEFYYAPEITVTLVRSGGILFKGVSSEEEARRIYRDLQPLIEASKS</sequence>
<protein>
    <submittedName>
        <fullName evidence="3">HesA/MoeB/ThiF family protein</fullName>
    </submittedName>
</protein>
<dbReference type="GO" id="GO:0005737">
    <property type="term" value="C:cytoplasm"/>
    <property type="evidence" value="ECO:0007669"/>
    <property type="project" value="TreeGrafter"/>
</dbReference>
<dbReference type="InterPro" id="IPR035985">
    <property type="entry name" value="Ubiquitin-activating_enz"/>
</dbReference>
<feature type="domain" description="THIF-type NAD/FAD binding fold" evidence="2">
    <location>
        <begin position="10"/>
        <end position="243"/>
    </location>
</feature>
<evidence type="ECO:0000313" key="4">
    <source>
        <dbReference type="Proteomes" id="UP000186851"/>
    </source>
</evidence>
<evidence type="ECO:0000259" key="2">
    <source>
        <dbReference type="Pfam" id="PF00899"/>
    </source>
</evidence>
<reference evidence="3" key="1">
    <citation type="journal article" date="2017" name="Nature">
        <title>Asgard archaea illuminate the origin of eukaryotic cellular complexity.</title>
        <authorList>
            <person name="Zaremba-Niedzwiedzka K."/>
            <person name="Caceres E.F."/>
            <person name="Saw J.H."/>
            <person name="Backstrom D."/>
            <person name="Juzokaite L."/>
            <person name="Vancaester E."/>
            <person name="Seitz K.W."/>
            <person name="Anantharaman K."/>
            <person name="Starnawski P."/>
            <person name="Kjeldsen K.U."/>
            <person name="Scott M.B."/>
            <person name="Nunoura T."/>
            <person name="Banfield J.F."/>
            <person name="Schramm A."/>
            <person name="Baker B.J."/>
            <person name="Spang A."/>
            <person name="Ettema T.J.G."/>
        </authorList>
    </citation>
    <scope>NUCLEOTIDE SEQUENCE</scope>
    <source>
        <strain evidence="3">LCB_4</strain>
    </source>
</reference>
<dbReference type="SUPFAM" id="SSF69572">
    <property type="entry name" value="Activating enzymes of the ubiquitin-like proteins"/>
    <property type="match status" value="1"/>
</dbReference>
<dbReference type="CDD" id="cd00757">
    <property type="entry name" value="ThiF_MoeB_HesA_family"/>
    <property type="match status" value="1"/>
</dbReference>
<dbReference type="GO" id="GO:0004792">
    <property type="term" value="F:thiosulfate-cyanide sulfurtransferase activity"/>
    <property type="evidence" value="ECO:0007669"/>
    <property type="project" value="TreeGrafter"/>
</dbReference>
<dbReference type="GO" id="GO:0008641">
    <property type="term" value="F:ubiquitin-like modifier activating enzyme activity"/>
    <property type="evidence" value="ECO:0007669"/>
    <property type="project" value="InterPro"/>
</dbReference>
<organism evidence="3 4">
    <name type="scientific">Odinarchaeota yellowstonii (strain LCB_4)</name>
    <dbReference type="NCBI Taxonomy" id="1841599"/>
    <lineage>
        <taxon>Archaea</taxon>
        <taxon>Promethearchaeati</taxon>
        <taxon>Candidatus Odinarchaeota</taxon>
        <taxon>Candidatus Odinarchaeia</taxon>
        <taxon>Candidatus Odinarchaeales</taxon>
        <taxon>Candidatus Odinarchaeaceae</taxon>
        <taxon>Candidatus Odinarchaeum</taxon>
    </lineage>
</organism>
<name>A0AAF0D287_ODILC</name>
<dbReference type="KEGG" id="oyw:OdinLCB4_007515"/>
<proteinExistence type="inferred from homology"/>
<dbReference type="GO" id="GO:0016779">
    <property type="term" value="F:nucleotidyltransferase activity"/>
    <property type="evidence" value="ECO:0007669"/>
    <property type="project" value="TreeGrafter"/>
</dbReference>
<dbReference type="EMBL" id="CP091871">
    <property type="protein sequence ID" value="WEU40307.1"/>
    <property type="molecule type" value="Genomic_DNA"/>
</dbReference>
<dbReference type="Proteomes" id="UP000186851">
    <property type="component" value="Chromosome"/>
</dbReference>
<dbReference type="InterPro" id="IPR045886">
    <property type="entry name" value="ThiF/MoeB/HesA"/>
</dbReference>
<evidence type="ECO:0000256" key="1">
    <source>
        <dbReference type="ARBA" id="ARBA00009919"/>
    </source>
</evidence>